<gene>
    <name evidence="2" type="ORF">UFOPK2809_00679</name>
</gene>
<dbReference type="EMBL" id="CAEZZA010000076">
    <property type="protein sequence ID" value="CAB4746717.1"/>
    <property type="molecule type" value="Genomic_DNA"/>
</dbReference>
<dbReference type="AlphaFoldDB" id="A0A6J6TJH6"/>
<accession>A0A6J6TJH6</accession>
<name>A0A6J6TJH6_9ZZZZ</name>
<evidence type="ECO:0000313" key="2">
    <source>
        <dbReference type="EMBL" id="CAB4746717.1"/>
    </source>
</evidence>
<sequence length="80" mass="7896">MPGMPSMGGGKKSKGKMAKPAKQAKGKSRSGNPAKRADQGAGVTTPTGGPGSMLGAGSANAVPADFDYAELPPELKKLLG</sequence>
<evidence type="ECO:0000256" key="1">
    <source>
        <dbReference type="SAM" id="MobiDB-lite"/>
    </source>
</evidence>
<proteinExistence type="predicted"/>
<reference evidence="2" key="1">
    <citation type="submission" date="2020-05" db="EMBL/GenBank/DDBJ databases">
        <authorList>
            <person name="Chiriac C."/>
            <person name="Salcher M."/>
            <person name="Ghai R."/>
            <person name="Kavagutti S V."/>
        </authorList>
    </citation>
    <scope>NUCLEOTIDE SEQUENCE</scope>
</reference>
<feature type="region of interest" description="Disordered" evidence="1">
    <location>
        <begin position="1"/>
        <end position="59"/>
    </location>
</feature>
<feature type="compositionally biased region" description="Basic residues" evidence="1">
    <location>
        <begin position="11"/>
        <end position="28"/>
    </location>
</feature>
<protein>
    <submittedName>
        <fullName evidence="2">Unannotated protein</fullName>
    </submittedName>
</protein>
<feature type="compositionally biased region" description="Gly residues" evidence="1">
    <location>
        <begin position="1"/>
        <end position="10"/>
    </location>
</feature>
<organism evidence="2">
    <name type="scientific">freshwater metagenome</name>
    <dbReference type="NCBI Taxonomy" id="449393"/>
    <lineage>
        <taxon>unclassified sequences</taxon>
        <taxon>metagenomes</taxon>
        <taxon>ecological metagenomes</taxon>
    </lineage>
</organism>